<dbReference type="RefSeq" id="WP_074750754.1">
    <property type="nucleotide sequence ID" value="NZ_CAXVJC010000002.1"/>
</dbReference>
<dbReference type="Gene3D" id="2.30.110.10">
    <property type="entry name" value="Electron Transport, Fmn-binding Protein, Chain A"/>
    <property type="match status" value="1"/>
</dbReference>
<accession>A0A1I4G8W2</accession>
<dbReference type="OrthoDB" id="2242642at2"/>
<feature type="transmembrane region" description="Helical" evidence="1">
    <location>
        <begin position="7"/>
        <end position="28"/>
    </location>
</feature>
<proteinExistence type="predicted"/>
<dbReference type="AlphaFoldDB" id="A0A1I4G8W2"/>
<keyword evidence="1" id="KW-1133">Transmembrane helix</keyword>
<feature type="transmembrane region" description="Helical" evidence="1">
    <location>
        <begin position="34"/>
        <end position="57"/>
    </location>
</feature>
<dbReference type="Proteomes" id="UP000181969">
    <property type="component" value="Unassembled WGS sequence"/>
</dbReference>
<gene>
    <name evidence="2" type="ORF">SAMN05216438_10390</name>
</gene>
<organism evidence="2 3">
    <name type="scientific">Lactococcus garvieae</name>
    <dbReference type="NCBI Taxonomy" id="1363"/>
    <lineage>
        <taxon>Bacteria</taxon>
        <taxon>Bacillati</taxon>
        <taxon>Bacillota</taxon>
        <taxon>Bacilli</taxon>
        <taxon>Lactobacillales</taxon>
        <taxon>Streptococcaceae</taxon>
        <taxon>Lactococcus</taxon>
    </lineage>
</organism>
<evidence type="ECO:0000313" key="2">
    <source>
        <dbReference type="EMBL" id="SFL25546.1"/>
    </source>
</evidence>
<sequence length="209" mass="23366">MYFKRFLQLFLIYVLAALVLVGIVSTNFLQNKNLTFILALLISYAVLTLPLVLLTVLKTNKKATSVGAQGQGGEVRRILVLLPGYLALSCSTKEGKSATTIMSFIQSVHEENVFYMVADKHARKVQSIKENPEVSFTTWFDGLEKGERLSSNNVYAEVLEETAAKESVKQEPNLLKVHENAANMAIIKLTVRSLVHENFKEGSRIIEFN</sequence>
<protein>
    <submittedName>
        <fullName evidence="2">Pyridoxamine 5'-phosphate oxidase</fullName>
    </submittedName>
</protein>
<keyword evidence="1" id="KW-0472">Membrane</keyword>
<evidence type="ECO:0000313" key="3">
    <source>
        <dbReference type="Proteomes" id="UP000181969"/>
    </source>
</evidence>
<reference evidence="2 3" key="1">
    <citation type="submission" date="2016-10" db="EMBL/GenBank/DDBJ databases">
        <authorList>
            <person name="de Groot N.N."/>
        </authorList>
    </citation>
    <scope>NUCLEOTIDE SEQUENCE [LARGE SCALE GENOMIC DNA]</scope>
    <source>
        <strain evidence="2 3">M79</strain>
    </source>
</reference>
<dbReference type="InterPro" id="IPR012349">
    <property type="entry name" value="Split_barrel_FMN-bd"/>
</dbReference>
<dbReference type="SUPFAM" id="SSF50475">
    <property type="entry name" value="FMN-binding split barrel"/>
    <property type="match status" value="1"/>
</dbReference>
<keyword evidence="1" id="KW-0812">Transmembrane</keyword>
<name>A0A1I4G8W2_9LACT</name>
<evidence type="ECO:0000256" key="1">
    <source>
        <dbReference type="SAM" id="Phobius"/>
    </source>
</evidence>
<dbReference type="EMBL" id="FOTJ01000003">
    <property type="protein sequence ID" value="SFL25546.1"/>
    <property type="molecule type" value="Genomic_DNA"/>
</dbReference>